<evidence type="ECO:0000259" key="6">
    <source>
        <dbReference type="Pfam" id="PF00291"/>
    </source>
</evidence>
<evidence type="ECO:0000256" key="4">
    <source>
        <dbReference type="NCBIfam" id="TIGR00260"/>
    </source>
</evidence>
<reference evidence="8" key="2">
    <citation type="submission" date="2020-09" db="EMBL/GenBank/DDBJ databases">
        <authorList>
            <person name="Sun Q."/>
            <person name="Sedlacek I."/>
        </authorList>
    </citation>
    <scope>NUCLEOTIDE SEQUENCE</scope>
    <source>
        <strain evidence="8">CCM 8433</strain>
    </source>
</reference>
<reference evidence="8" key="1">
    <citation type="journal article" date="2014" name="Int. J. Syst. Evol. Microbiol.">
        <title>Complete genome sequence of Corynebacterium casei LMG S-19264T (=DSM 44701T), isolated from a smear-ripened cheese.</title>
        <authorList>
            <consortium name="US DOE Joint Genome Institute (JGI-PGF)"/>
            <person name="Walter F."/>
            <person name="Albersmeier A."/>
            <person name="Kalinowski J."/>
            <person name="Ruckert C."/>
        </authorList>
    </citation>
    <scope>NUCLEOTIDE SEQUENCE</scope>
    <source>
        <strain evidence="8">CCM 8433</strain>
    </source>
</reference>
<dbReference type="EC" id="4.2.3.1" evidence="4"/>
<dbReference type="GO" id="GO:0009088">
    <property type="term" value="P:threonine biosynthetic process"/>
    <property type="evidence" value="ECO:0007669"/>
    <property type="project" value="UniProtKB-UniRule"/>
</dbReference>
<dbReference type="Gene3D" id="3.40.50.1100">
    <property type="match status" value="2"/>
</dbReference>
<dbReference type="InterPro" id="IPR037158">
    <property type="entry name" value="Thr_synth_N_sf"/>
</dbReference>
<organism evidence="8 9">
    <name type="scientific">Enterococcus alcedinis</name>
    <dbReference type="NCBI Taxonomy" id="1274384"/>
    <lineage>
        <taxon>Bacteria</taxon>
        <taxon>Bacillati</taxon>
        <taxon>Bacillota</taxon>
        <taxon>Bacilli</taxon>
        <taxon>Lactobacillales</taxon>
        <taxon>Enterococcaceae</taxon>
        <taxon>Enterococcus</taxon>
    </lineage>
</organism>
<feature type="modified residue" description="N6-(pyridoxal phosphate)lysine" evidence="5">
    <location>
        <position position="112"/>
    </location>
</feature>
<dbReference type="EMBL" id="BMDT01000001">
    <property type="protein sequence ID" value="GGI64913.1"/>
    <property type="molecule type" value="Genomic_DNA"/>
</dbReference>
<sequence length="498" mass="54881">MTIVYKSTRDEKNKVSASQAILQGLASDGGLYVPTEMPKLHLNFEELAKKSYQEVAKFILQAFLTDFTPEEINACVEGAYDEKFSDPTIAPVVKKGEDYFLELFHGPTFAFKDLALSILPYLMTTAAKKNQIENEIVILTATSGDTGKAAMAGFADVPGTRIIVFYPEKGVSWIQEKQMVTQTGENTHVVAVKGNFDDAQTAVKQMFNDQALKAALAENNQQFSSANSMNIGRLLPQIVYYVYAYAQLIEQGELNNGDVMNVSVPTGNFGNILAAYYAKQIGVPIDRLICASNTNNVLTDFFQTGEYNRQREFHLTSSPSMDILVSSNLERLIYHLTGDNAIQTKALMDALSIEGKYQITPAMSEQLTDFFADFATEAEVEQSISEVFAQTKYTMDPHTAVAKNVADKFAVATDTSNKMVIVSTASPYKFPRTVVESISGEKSKENDFELVQQLETLTGIALPNEVKELETLPVRHTQVVAVDAMQTAVEGILNLSTN</sequence>
<dbReference type="CDD" id="cd01560">
    <property type="entry name" value="Thr-synth_2"/>
    <property type="match status" value="1"/>
</dbReference>
<dbReference type="RefSeq" id="WP_188366736.1">
    <property type="nucleotide sequence ID" value="NZ_BMDT01000001.1"/>
</dbReference>
<name>A0A917JCY4_9ENTE</name>
<evidence type="ECO:0000313" key="8">
    <source>
        <dbReference type="EMBL" id="GGI64913.1"/>
    </source>
</evidence>
<evidence type="ECO:0000256" key="1">
    <source>
        <dbReference type="ARBA" id="ARBA00001933"/>
    </source>
</evidence>
<dbReference type="GO" id="GO:0004795">
    <property type="term" value="F:threonine synthase activity"/>
    <property type="evidence" value="ECO:0007669"/>
    <property type="project" value="UniProtKB-UniRule"/>
</dbReference>
<dbReference type="PANTHER" id="PTHR43515:SF1">
    <property type="entry name" value="THREONINE SYNTHASE-LIKE 1"/>
    <property type="match status" value="1"/>
</dbReference>
<gene>
    <name evidence="8" type="primary">thrC</name>
    <name evidence="8" type="ORF">GCM10011482_05670</name>
</gene>
<dbReference type="Proteomes" id="UP000622610">
    <property type="component" value="Unassembled WGS sequence"/>
</dbReference>
<evidence type="ECO:0000256" key="5">
    <source>
        <dbReference type="PIRSR" id="PIRSR604450-51"/>
    </source>
</evidence>
<dbReference type="InterPro" id="IPR004450">
    <property type="entry name" value="Thr_synthase-like"/>
</dbReference>
<dbReference type="Pfam" id="PF24857">
    <property type="entry name" value="THR4_C"/>
    <property type="match status" value="1"/>
</dbReference>
<protein>
    <recommendedName>
        <fullName evidence="4">Threonine synthase</fullName>
        <ecNumber evidence="4">4.2.3.1</ecNumber>
    </recommendedName>
</protein>
<comment type="cofactor">
    <cofactor evidence="1 5">
        <name>pyridoxal 5'-phosphate</name>
        <dbReference type="ChEBI" id="CHEBI:597326"/>
    </cofactor>
</comment>
<dbReference type="PANTHER" id="PTHR43515">
    <property type="entry name" value="THREONINE SYNTHASE-LIKE 1"/>
    <property type="match status" value="1"/>
</dbReference>
<dbReference type="InterPro" id="IPR001926">
    <property type="entry name" value="TrpB-like_PALP"/>
</dbReference>
<evidence type="ECO:0000313" key="9">
    <source>
        <dbReference type="Proteomes" id="UP000622610"/>
    </source>
</evidence>
<proteinExistence type="inferred from homology"/>
<dbReference type="SUPFAM" id="SSF53686">
    <property type="entry name" value="Tryptophan synthase beta subunit-like PLP-dependent enzymes"/>
    <property type="match status" value="1"/>
</dbReference>
<evidence type="ECO:0000256" key="3">
    <source>
        <dbReference type="ARBA" id="ARBA00022898"/>
    </source>
</evidence>
<dbReference type="GO" id="GO:0005737">
    <property type="term" value="C:cytoplasm"/>
    <property type="evidence" value="ECO:0007669"/>
    <property type="project" value="TreeGrafter"/>
</dbReference>
<keyword evidence="3 5" id="KW-0663">Pyridoxal phosphate</keyword>
<dbReference type="InterPro" id="IPR036052">
    <property type="entry name" value="TrpB-like_PALP_sf"/>
</dbReference>
<comment type="caution">
    <text evidence="8">The sequence shown here is derived from an EMBL/GenBank/DDBJ whole genome shotgun (WGS) entry which is preliminary data.</text>
</comment>
<keyword evidence="9" id="KW-1185">Reference proteome</keyword>
<dbReference type="InterPro" id="IPR029144">
    <property type="entry name" value="Thr_synth_N"/>
</dbReference>
<dbReference type="Gene3D" id="3.90.1380.10">
    <property type="entry name" value="Threonine synthase, N-terminal domain"/>
    <property type="match status" value="1"/>
</dbReference>
<evidence type="ECO:0000256" key="2">
    <source>
        <dbReference type="ARBA" id="ARBA00005517"/>
    </source>
</evidence>
<dbReference type="Pfam" id="PF14821">
    <property type="entry name" value="Thr_synth_N"/>
    <property type="match status" value="1"/>
</dbReference>
<feature type="domain" description="Threonine synthase N-terminal" evidence="7">
    <location>
        <begin position="5"/>
        <end position="80"/>
    </location>
</feature>
<dbReference type="AlphaFoldDB" id="A0A917JCY4"/>
<dbReference type="NCBIfam" id="TIGR00260">
    <property type="entry name" value="thrC"/>
    <property type="match status" value="1"/>
</dbReference>
<comment type="similarity">
    <text evidence="2">Belongs to the threonine synthase family.</text>
</comment>
<dbReference type="Pfam" id="PF00291">
    <property type="entry name" value="PALP"/>
    <property type="match status" value="1"/>
</dbReference>
<accession>A0A917JCY4</accession>
<feature type="domain" description="Tryptophan synthase beta chain-like PALP" evidence="6">
    <location>
        <begin position="102"/>
        <end position="351"/>
    </location>
</feature>
<evidence type="ECO:0000259" key="7">
    <source>
        <dbReference type="Pfam" id="PF14821"/>
    </source>
</evidence>